<comment type="caution">
    <text evidence="1">The sequence shown here is derived from an EMBL/GenBank/DDBJ whole genome shotgun (WGS) entry which is preliminary data.</text>
</comment>
<reference evidence="1" key="1">
    <citation type="submission" date="2019-04" db="EMBL/GenBank/DDBJ databases">
        <title>Microbes associate with the intestines of laboratory mice.</title>
        <authorList>
            <person name="Navarre W."/>
            <person name="Wong E."/>
            <person name="Huang K."/>
            <person name="Tropini C."/>
            <person name="Ng K."/>
            <person name="Yu B."/>
        </authorList>
    </citation>
    <scope>NUCLEOTIDE SEQUENCE</scope>
    <source>
        <strain evidence="1">NM72_1-8</strain>
    </source>
</reference>
<dbReference type="Proteomes" id="UP000307720">
    <property type="component" value="Unassembled WGS sequence"/>
</dbReference>
<gene>
    <name evidence="1" type="ORF">E5357_05490</name>
</gene>
<protein>
    <submittedName>
        <fullName evidence="1">Pilus assembly protein</fullName>
    </submittedName>
</protein>
<keyword evidence="2" id="KW-1185">Reference proteome</keyword>
<sequence>MADFCKEYGKEVQNCISAVFGGRIFDLVIVGRGGEKRMKLKGSYTVEAALLMALVIPLLAGIIYMGFYLHNGAAMQNAAYELAALGSLHYGEKEREEIIKERKREIGSQLFLGIQGIEAEIHIGKKKITADFQGNLQVPGLVMRIFCGNRLEVRGHAELISPQPQKTVMRIHLLKKIGEVKDGSNVSPRQ</sequence>
<evidence type="ECO:0000313" key="1">
    <source>
        <dbReference type="EMBL" id="TGX99518.1"/>
    </source>
</evidence>
<accession>A0AC61R280</accession>
<name>A0AC61R280_9FIRM</name>
<dbReference type="EMBL" id="SRZB01000007">
    <property type="protein sequence ID" value="TGX99518.1"/>
    <property type="molecule type" value="Genomic_DNA"/>
</dbReference>
<evidence type="ECO:0000313" key="2">
    <source>
        <dbReference type="Proteomes" id="UP000307720"/>
    </source>
</evidence>
<organism evidence="1 2">
    <name type="scientific">Hominisplanchenecus murintestinalis</name>
    <dbReference type="NCBI Taxonomy" id="2941517"/>
    <lineage>
        <taxon>Bacteria</taxon>
        <taxon>Bacillati</taxon>
        <taxon>Bacillota</taxon>
        <taxon>Clostridia</taxon>
        <taxon>Lachnospirales</taxon>
        <taxon>Lachnospiraceae</taxon>
        <taxon>Hominisplanchenecus</taxon>
    </lineage>
</organism>
<proteinExistence type="predicted"/>